<dbReference type="PANTHER" id="PTHR37953:SF1">
    <property type="entry name" value="UPF0127 PROTEIN MJ1496"/>
    <property type="match status" value="1"/>
</dbReference>
<dbReference type="SUPFAM" id="SSF51120">
    <property type="entry name" value="beta-Roll"/>
    <property type="match status" value="1"/>
</dbReference>
<dbReference type="RefSeq" id="WP_096829617.1">
    <property type="nucleotide sequence ID" value="NZ_NXIB02000150.1"/>
</dbReference>
<evidence type="ECO:0000313" key="1">
    <source>
        <dbReference type="EMBL" id="PHX53837.1"/>
    </source>
</evidence>
<dbReference type="GO" id="GO:0005615">
    <property type="term" value="C:extracellular space"/>
    <property type="evidence" value="ECO:0007669"/>
    <property type="project" value="InterPro"/>
</dbReference>
<comment type="caution">
    <text evidence="1">The sequence shown here is derived from an EMBL/GenBank/DDBJ whole genome shotgun (WGS) entry which is preliminary data.</text>
</comment>
<reference evidence="1" key="1">
    <citation type="submission" date="2017-10" db="EMBL/GenBank/DDBJ databases">
        <title>Draft genome sequence of the planktic cyanobacteria Tychonema bourrellyi isolated from alpine lentic freshwater.</title>
        <authorList>
            <person name="Tett A."/>
            <person name="Armanini F."/>
            <person name="Asnicar F."/>
            <person name="Boscaini A."/>
            <person name="Pasolli E."/>
            <person name="Zolfo M."/>
            <person name="Donati C."/>
            <person name="Salmaso N."/>
            <person name="Segata N."/>
        </authorList>
    </citation>
    <scope>NUCLEOTIDE SEQUENCE</scope>
    <source>
        <strain evidence="1">FEM_GT703</strain>
    </source>
</reference>
<dbReference type="PANTHER" id="PTHR37953">
    <property type="entry name" value="UPF0127 PROTEIN MJ1496"/>
    <property type="match status" value="1"/>
</dbReference>
<name>A0A2G4EXF7_9CYAN</name>
<dbReference type="GO" id="GO:0005509">
    <property type="term" value="F:calcium ion binding"/>
    <property type="evidence" value="ECO:0007669"/>
    <property type="project" value="InterPro"/>
</dbReference>
<dbReference type="PRINTS" id="PR00313">
    <property type="entry name" value="CABNDNGRPT"/>
</dbReference>
<evidence type="ECO:0000313" key="2">
    <source>
        <dbReference type="Proteomes" id="UP000226442"/>
    </source>
</evidence>
<gene>
    <name evidence="1" type="ORF">CP500_019365</name>
</gene>
<dbReference type="Pfam" id="PF00353">
    <property type="entry name" value="HemolysinCabind"/>
    <property type="match status" value="2"/>
</dbReference>
<dbReference type="Proteomes" id="UP000226442">
    <property type="component" value="Unassembled WGS sequence"/>
</dbReference>
<dbReference type="AlphaFoldDB" id="A0A2G4EXF7"/>
<proteinExistence type="predicted"/>
<sequence>MANIDGTLGFDFLLGSPNADLIRGFAGNDTIQGLGGNDLIFGDRENDLLAGNEGADTLAGGQGSDTIYGGQGDDVINGDRGQDLLIGGERKDILTGGAGDDLFVIEQTVAASSITEADLITDFGNGKDQIVLTNGMKFSDLDISVSDNQTVMKDKNTGKYLGIFSGIINLSQSNFISLFGGIDAGQLLPISVNTIIGDRPLGLEVAKTPQEQAIGLMFRTELPDDRGMLFPIEPVRNVRFWMRNVFIELDMIFLREGVVQAIIPNVPPCLTENCPNYGPDVPVDGVMELRGGRAAELGLKVGDRIALGQQN</sequence>
<dbReference type="Gene3D" id="2.60.120.1140">
    <property type="entry name" value="Protein of unknown function DUF192"/>
    <property type="match status" value="1"/>
</dbReference>
<dbReference type="InterPro" id="IPR038695">
    <property type="entry name" value="Saro_0823-like_sf"/>
</dbReference>
<dbReference type="EMBL" id="NXIB02000150">
    <property type="protein sequence ID" value="PHX53837.1"/>
    <property type="molecule type" value="Genomic_DNA"/>
</dbReference>
<evidence type="ECO:0008006" key="3">
    <source>
        <dbReference type="Google" id="ProtNLM"/>
    </source>
</evidence>
<dbReference type="InterPro" id="IPR001343">
    <property type="entry name" value="Hemolysn_Ca-bd"/>
</dbReference>
<accession>A0A2G4EXF7</accession>
<dbReference type="PROSITE" id="PS00330">
    <property type="entry name" value="HEMOLYSIN_CALCIUM"/>
    <property type="match status" value="1"/>
</dbReference>
<dbReference type="Gene3D" id="2.150.10.10">
    <property type="entry name" value="Serralysin-like metalloprotease, C-terminal"/>
    <property type="match status" value="2"/>
</dbReference>
<dbReference type="OrthoDB" id="9808290at2"/>
<keyword evidence="2" id="KW-1185">Reference proteome</keyword>
<organism evidence="1 2">
    <name type="scientific">Tychonema bourrellyi FEM_GT703</name>
    <dbReference type="NCBI Taxonomy" id="2040638"/>
    <lineage>
        <taxon>Bacteria</taxon>
        <taxon>Bacillati</taxon>
        <taxon>Cyanobacteriota</taxon>
        <taxon>Cyanophyceae</taxon>
        <taxon>Oscillatoriophycideae</taxon>
        <taxon>Oscillatoriales</taxon>
        <taxon>Microcoleaceae</taxon>
        <taxon>Tychonema</taxon>
    </lineage>
</organism>
<dbReference type="Pfam" id="PF02643">
    <property type="entry name" value="DUF192"/>
    <property type="match status" value="1"/>
</dbReference>
<dbReference type="InterPro" id="IPR003795">
    <property type="entry name" value="DUF192"/>
</dbReference>
<protein>
    <recommendedName>
        <fullName evidence="3">Calcium-binding protein</fullName>
    </recommendedName>
</protein>
<dbReference type="InterPro" id="IPR018511">
    <property type="entry name" value="Hemolysin-typ_Ca-bd_CS"/>
</dbReference>
<dbReference type="InterPro" id="IPR011049">
    <property type="entry name" value="Serralysin-like_metalloprot_C"/>
</dbReference>